<dbReference type="Gene3D" id="1.20.5.780">
    <property type="entry name" value="Single helix bin"/>
    <property type="match status" value="1"/>
</dbReference>
<dbReference type="OrthoDB" id="5297163at2"/>
<accession>A0A2R4BNC3</accession>
<dbReference type="AlphaFoldDB" id="A0A2R4BNC3"/>
<evidence type="ECO:0000256" key="4">
    <source>
        <dbReference type="ARBA" id="ARBA00023125"/>
    </source>
</evidence>
<comment type="similarity">
    <text evidence="6">Belongs to the TacA antitoxin family.</text>
</comment>
<evidence type="ECO:0000313" key="8">
    <source>
        <dbReference type="Proteomes" id="UP000241885"/>
    </source>
</evidence>
<dbReference type="GO" id="GO:0003677">
    <property type="term" value="F:DNA binding"/>
    <property type="evidence" value="ECO:0007669"/>
    <property type="project" value="UniProtKB-KW"/>
</dbReference>
<protein>
    <submittedName>
        <fullName evidence="7">DUF1778 protein</fullName>
    </submittedName>
</protein>
<gene>
    <name evidence="7" type="ORF">Tharo_1941</name>
</gene>
<reference evidence="7 8" key="1">
    <citation type="submission" date="2018-03" db="EMBL/GenBank/DDBJ databases">
        <title>Complete genome sequence of Thauera aromatica, a model organism for studying aromatic compound degradation under denitrifying conditions.</title>
        <authorList>
            <person name="Lo H.-Y."/>
            <person name="Goris T."/>
            <person name="Boll M."/>
            <person name="Mueller J.A."/>
        </authorList>
    </citation>
    <scope>NUCLEOTIDE SEQUENCE [LARGE SCALE GENOMIC DNA]</scope>
    <source>
        <strain evidence="7 8">K172</strain>
    </source>
</reference>
<keyword evidence="4" id="KW-0238">DNA-binding</keyword>
<dbReference type="EMBL" id="CP028339">
    <property type="protein sequence ID" value="AVR88847.1"/>
    <property type="molecule type" value="Genomic_DNA"/>
</dbReference>
<keyword evidence="1" id="KW-0678">Repressor</keyword>
<proteinExistence type="inferred from homology"/>
<evidence type="ECO:0000256" key="5">
    <source>
        <dbReference type="ARBA" id="ARBA00023163"/>
    </source>
</evidence>
<keyword evidence="2" id="KW-1277">Toxin-antitoxin system</keyword>
<evidence type="ECO:0000256" key="1">
    <source>
        <dbReference type="ARBA" id="ARBA00022491"/>
    </source>
</evidence>
<keyword evidence="8" id="KW-1185">Reference proteome</keyword>
<dbReference type="InterPro" id="IPR010985">
    <property type="entry name" value="Ribbon_hlx_hlx"/>
</dbReference>
<evidence type="ECO:0000256" key="2">
    <source>
        <dbReference type="ARBA" id="ARBA00022649"/>
    </source>
</evidence>
<evidence type="ECO:0000313" key="7">
    <source>
        <dbReference type="EMBL" id="AVR88847.1"/>
    </source>
</evidence>
<evidence type="ECO:0000256" key="3">
    <source>
        <dbReference type="ARBA" id="ARBA00023015"/>
    </source>
</evidence>
<sequence length="95" mass="10685">MPTVEPVAKRDTLNLRIKPEVRGLIDRAAKVRGKNRTDFILDAARQAAEETLLDQALIRVSPQAYAEFVARLDRPVAPNARLQKTLQSPAPWDRV</sequence>
<dbReference type="SUPFAM" id="SSF47598">
    <property type="entry name" value="Ribbon-helix-helix"/>
    <property type="match status" value="1"/>
</dbReference>
<dbReference type="KEGG" id="tak:Tharo_1941"/>
<dbReference type="PANTHER" id="PTHR35401:SF1">
    <property type="entry name" value="CYTOPLASMIC PROTEIN"/>
    <property type="match status" value="1"/>
</dbReference>
<evidence type="ECO:0000256" key="6">
    <source>
        <dbReference type="ARBA" id="ARBA00049988"/>
    </source>
</evidence>
<dbReference type="InterPro" id="IPR014795">
    <property type="entry name" value="TacA_1-like"/>
</dbReference>
<dbReference type="GO" id="GO:0006355">
    <property type="term" value="P:regulation of DNA-templated transcription"/>
    <property type="evidence" value="ECO:0007669"/>
    <property type="project" value="InterPro"/>
</dbReference>
<keyword evidence="3" id="KW-0805">Transcription regulation</keyword>
<name>A0A2R4BNC3_THAAR</name>
<keyword evidence="5" id="KW-0804">Transcription</keyword>
<dbReference type="RefSeq" id="WP_107221019.1">
    <property type="nucleotide sequence ID" value="NZ_CP028339.1"/>
</dbReference>
<dbReference type="Proteomes" id="UP000241885">
    <property type="component" value="Chromosome"/>
</dbReference>
<dbReference type="PANTHER" id="PTHR35401">
    <property type="entry name" value="COPG FAMILY HELIX-TURN-HELIX PROTEIN-RELATED-RELATED"/>
    <property type="match status" value="1"/>
</dbReference>
<dbReference type="Pfam" id="PF08681">
    <property type="entry name" value="TacA1"/>
    <property type="match status" value="1"/>
</dbReference>
<organism evidence="7 8">
    <name type="scientific">Thauera aromatica K172</name>
    <dbReference type="NCBI Taxonomy" id="44139"/>
    <lineage>
        <taxon>Bacteria</taxon>
        <taxon>Pseudomonadati</taxon>
        <taxon>Pseudomonadota</taxon>
        <taxon>Betaproteobacteria</taxon>
        <taxon>Rhodocyclales</taxon>
        <taxon>Zoogloeaceae</taxon>
        <taxon>Thauera</taxon>
    </lineage>
</organism>